<comment type="pathway">
    <text evidence="2">Porphyrin-containing compound metabolism.</text>
</comment>
<proteinExistence type="inferred from homology"/>
<dbReference type="Pfam" id="PF22451">
    <property type="entry name" value="NirdL-like_HTH"/>
    <property type="match status" value="2"/>
</dbReference>
<feature type="domain" description="Siroheme decarboxylase NirL-like HTH" evidence="7">
    <location>
        <begin position="193"/>
        <end position="239"/>
    </location>
</feature>
<protein>
    <recommendedName>
        <fullName evidence="4">siroheme decarboxylase</fullName>
        <ecNumber evidence="4">4.1.1.111</ecNumber>
    </recommendedName>
</protein>
<gene>
    <name evidence="8" type="ORF">CATMQ487_46310</name>
</gene>
<evidence type="ECO:0000259" key="6">
    <source>
        <dbReference type="Pfam" id="PF17805"/>
    </source>
</evidence>
<comment type="catalytic activity">
    <reaction evidence="5">
        <text>siroheme + 2 H(+) = 12,18-didecarboxysiroheme + 2 CO2</text>
        <dbReference type="Rhea" id="RHEA:19093"/>
        <dbReference type="ChEBI" id="CHEBI:15378"/>
        <dbReference type="ChEBI" id="CHEBI:16526"/>
        <dbReference type="ChEBI" id="CHEBI:60052"/>
        <dbReference type="ChEBI" id="CHEBI:140497"/>
        <dbReference type="EC" id="4.1.1.111"/>
    </reaction>
</comment>
<name>A0ABN6PWY2_9BURK</name>
<feature type="domain" description="Siroheme decarboxylase AsnC-like ligand binding" evidence="6">
    <location>
        <begin position="81"/>
        <end position="153"/>
    </location>
</feature>
<dbReference type="Pfam" id="PF17805">
    <property type="entry name" value="AsnC_trans_reg2"/>
    <property type="match status" value="2"/>
</dbReference>
<evidence type="ECO:0000259" key="7">
    <source>
        <dbReference type="Pfam" id="PF22451"/>
    </source>
</evidence>
<keyword evidence="9" id="KW-1185">Reference proteome</keyword>
<evidence type="ECO:0000256" key="1">
    <source>
        <dbReference type="ARBA" id="ARBA00023239"/>
    </source>
</evidence>
<feature type="domain" description="Siroheme decarboxylase NirL-like HTH" evidence="7">
    <location>
        <begin position="20"/>
        <end position="64"/>
    </location>
</feature>
<keyword evidence="1" id="KW-0456">Lyase</keyword>
<dbReference type="Gene3D" id="3.30.70.3460">
    <property type="match status" value="2"/>
</dbReference>
<organism evidence="8 9">
    <name type="scientific">Sphaerotilus microaerophilus</name>
    <dbReference type="NCBI Taxonomy" id="2914710"/>
    <lineage>
        <taxon>Bacteria</taxon>
        <taxon>Pseudomonadati</taxon>
        <taxon>Pseudomonadota</taxon>
        <taxon>Betaproteobacteria</taxon>
        <taxon>Burkholderiales</taxon>
        <taxon>Sphaerotilaceae</taxon>
        <taxon>Sphaerotilus</taxon>
    </lineage>
</organism>
<reference evidence="8" key="1">
    <citation type="submission" date="2022-04" db="EMBL/GenBank/DDBJ databases">
        <title>Whole genome sequence of Sphaerotilus sp. FB-5.</title>
        <authorList>
            <person name="Takeda M."/>
            <person name="Narihara S."/>
            <person name="Akimoto M."/>
            <person name="Akimoto R."/>
            <person name="Nishiyashiki S."/>
            <person name="Murakami T."/>
        </authorList>
    </citation>
    <scope>NUCLEOTIDE SEQUENCE</scope>
    <source>
        <strain evidence="8">FB-5</strain>
    </source>
</reference>
<dbReference type="InterPro" id="IPR053953">
    <property type="entry name" value="NirdL-like_HTH"/>
</dbReference>
<evidence type="ECO:0000256" key="5">
    <source>
        <dbReference type="ARBA" id="ARBA00048470"/>
    </source>
</evidence>
<evidence type="ECO:0000256" key="3">
    <source>
        <dbReference type="ARBA" id="ARBA00023457"/>
    </source>
</evidence>
<accession>A0ABN6PWY2</accession>
<evidence type="ECO:0000256" key="2">
    <source>
        <dbReference type="ARBA" id="ARBA00023444"/>
    </source>
</evidence>
<dbReference type="PANTHER" id="PTHR43413:SF1">
    <property type="entry name" value="SIROHEME DECARBOXYLASE NIRL SUBUNIT"/>
    <property type="match status" value="1"/>
</dbReference>
<sequence>MHMAEVSQVRTTAHLADMDLRLLERLHGELPLSDRPFAEVAVELGLREDALIDRLRQLLSSGVLTRFGPLFQIERAGGRFVLAAIAVPPERWDAVVAQVNAHAEVAHNYRREHALNMWFVVATESLAQADAVLAAIQAETGLEVLAFPKEREYFVELRLPLRGSPLDARPDAAPPVARRPAAPQAMATLDGFDRALIAATQGGLPLVPRPYEAVGAVLGVSAEQVRERLAEMLAQGLIRRIGAVPNHYRLGYIANGMTVWDVDDAHIDALGERIGALPGVSHCYRRPRHLPSWPYNLFAMLHGRSRAEVEQQAAQLRTLLGDACRASDILYSSEILKKTGLRLGHVG</sequence>
<dbReference type="InterPro" id="IPR050684">
    <property type="entry name" value="HTH-Siroheme_Decarb"/>
</dbReference>
<dbReference type="EC" id="4.1.1.111" evidence="4"/>
<dbReference type="PANTHER" id="PTHR43413">
    <property type="entry name" value="TRANSCRIPTIONAL REGULATOR, ASNC FAMILY"/>
    <property type="match status" value="1"/>
</dbReference>
<evidence type="ECO:0000313" key="8">
    <source>
        <dbReference type="EMBL" id="BDI07661.1"/>
    </source>
</evidence>
<evidence type="ECO:0000313" key="9">
    <source>
        <dbReference type="Proteomes" id="UP001057498"/>
    </source>
</evidence>
<dbReference type="EMBL" id="AP025730">
    <property type="protein sequence ID" value="BDI07661.1"/>
    <property type="molecule type" value="Genomic_DNA"/>
</dbReference>
<evidence type="ECO:0000256" key="4">
    <source>
        <dbReference type="ARBA" id="ARBA00023471"/>
    </source>
</evidence>
<feature type="domain" description="Siroheme decarboxylase AsnC-like ligand binding" evidence="6">
    <location>
        <begin position="249"/>
        <end position="337"/>
    </location>
</feature>
<dbReference type="Proteomes" id="UP001057498">
    <property type="component" value="Chromosome"/>
</dbReference>
<dbReference type="InterPro" id="IPR040523">
    <property type="entry name" value="AsnC_trans_reg2"/>
</dbReference>
<comment type="similarity">
    <text evidence="3">Belongs to the Ahb/Nir family.</text>
</comment>